<dbReference type="SUPFAM" id="SSF51445">
    <property type="entry name" value="(Trans)glycosidases"/>
    <property type="match status" value="1"/>
</dbReference>
<comment type="catalytic activity">
    <reaction evidence="1">
        <text>Hydrolysis of terminal, non-reducing beta-D-glucosyl residues with release of beta-D-glucose.</text>
        <dbReference type="EC" id="3.2.1.21"/>
    </reaction>
</comment>
<reference evidence="8" key="1">
    <citation type="submission" date="2020-12" db="EMBL/GenBank/DDBJ databases">
        <title>Bacterial taxonomy.</title>
        <authorList>
            <person name="Pan X."/>
        </authorList>
    </citation>
    <scope>NUCLEOTIDE SEQUENCE</scope>
    <source>
        <strain evidence="8">B2012</strain>
    </source>
</reference>
<dbReference type="InterPro" id="IPR051915">
    <property type="entry name" value="Cellulose_Degrad_GH3"/>
</dbReference>
<evidence type="ECO:0000256" key="1">
    <source>
        <dbReference type="ARBA" id="ARBA00000448"/>
    </source>
</evidence>
<dbReference type="GO" id="GO:0009251">
    <property type="term" value="P:glucan catabolic process"/>
    <property type="evidence" value="ECO:0007669"/>
    <property type="project" value="TreeGrafter"/>
</dbReference>
<dbReference type="InterPro" id="IPR036962">
    <property type="entry name" value="Glyco_hydro_3_N_sf"/>
</dbReference>
<dbReference type="SMART" id="SM01217">
    <property type="entry name" value="Fn3_like"/>
    <property type="match status" value="1"/>
</dbReference>
<organism evidence="8 9">
    <name type="scientific">Acuticoccus mangrovi</name>
    <dbReference type="NCBI Taxonomy" id="2796142"/>
    <lineage>
        <taxon>Bacteria</taxon>
        <taxon>Pseudomonadati</taxon>
        <taxon>Pseudomonadota</taxon>
        <taxon>Alphaproteobacteria</taxon>
        <taxon>Hyphomicrobiales</taxon>
        <taxon>Amorphaceae</taxon>
        <taxon>Acuticoccus</taxon>
    </lineage>
</organism>
<evidence type="ECO:0000256" key="5">
    <source>
        <dbReference type="ARBA" id="ARBA00022801"/>
    </source>
</evidence>
<dbReference type="PANTHER" id="PTHR30620">
    <property type="entry name" value="PERIPLASMIC BETA-GLUCOSIDASE-RELATED"/>
    <property type="match status" value="1"/>
</dbReference>
<dbReference type="InterPro" id="IPR002772">
    <property type="entry name" value="Glyco_hydro_3_C"/>
</dbReference>
<dbReference type="InterPro" id="IPR036881">
    <property type="entry name" value="Glyco_hydro_3_C_sf"/>
</dbReference>
<evidence type="ECO:0000256" key="2">
    <source>
        <dbReference type="ARBA" id="ARBA00005336"/>
    </source>
</evidence>
<feature type="domain" description="Fibronectin type III-like" evidence="7">
    <location>
        <begin position="666"/>
        <end position="739"/>
    </location>
</feature>
<dbReference type="EMBL" id="JAEKJA010000018">
    <property type="protein sequence ID" value="MBJ3777610.1"/>
    <property type="molecule type" value="Genomic_DNA"/>
</dbReference>
<dbReference type="Pfam" id="PF01915">
    <property type="entry name" value="Glyco_hydro_3_C"/>
    <property type="match status" value="1"/>
</dbReference>
<evidence type="ECO:0000313" key="9">
    <source>
        <dbReference type="Proteomes" id="UP000609531"/>
    </source>
</evidence>
<comment type="similarity">
    <text evidence="2">Belongs to the glycosyl hydrolase 3 family.</text>
</comment>
<dbReference type="NCBIfam" id="NF011678">
    <property type="entry name" value="PRK15098.1"/>
    <property type="match status" value="1"/>
</dbReference>
<gene>
    <name evidence="8" type="primary">bglX</name>
    <name evidence="8" type="ORF">JCR33_18035</name>
</gene>
<comment type="caution">
    <text evidence="8">The sequence shown here is derived from an EMBL/GenBank/DDBJ whole genome shotgun (WGS) entry which is preliminary data.</text>
</comment>
<dbReference type="Gene3D" id="3.40.50.1700">
    <property type="entry name" value="Glycoside hydrolase family 3 C-terminal domain"/>
    <property type="match status" value="1"/>
</dbReference>
<dbReference type="Proteomes" id="UP000609531">
    <property type="component" value="Unassembled WGS sequence"/>
</dbReference>
<evidence type="ECO:0000256" key="4">
    <source>
        <dbReference type="ARBA" id="ARBA00022729"/>
    </source>
</evidence>
<proteinExistence type="inferred from homology"/>
<dbReference type="InterPro" id="IPR026891">
    <property type="entry name" value="Fn3-like"/>
</dbReference>
<evidence type="ECO:0000256" key="6">
    <source>
        <dbReference type="ARBA" id="ARBA00023295"/>
    </source>
</evidence>
<keyword evidence="6 8" id="KW-0326">Glycosidase</keyword>
<evidence type="ECO:0000256" key="3">
    <source>
        <dbReference type="ARBA" id="ARBA00012744"/>
    </source>
</evidence>
<dbReference type="PANTHER" id="PTHR30620:SF16">
    <property type="entry name" value="LYSOSOMAL BETA GLUCOSIDASE"/>
    <property type="match status" value="1"/>
</dbReference>
<dbReference type="Gene3D" id="3.20.20.300">
    <property type="entry name" value="Glycoside hydrolase, family 3, N-terminal domain"/>
    <property type="match status" value="1"/>
</dbReference>
<dbReference type="InterPro" id="IPR001764">
    <property type="entry name" value="Glyco_hydro_3_N"/>
</dbReference>
<dbReference type="InterPro" id="IPR013783">
    <property type="entry name" value="Ig-like_fold"/>
</dbReference>
<dbReference type="AlphaFoldDB" id="A0A934MI61"/>
<name>A0A934MI61_9HYPH</name>
<dbReference type="GO" id="GO:0008422">
    <property type="term" value="F:beta-glucosidase activity"/>
    <property type="evidence" value="ECO:0007669"/>
    <property type="project" value="UniProtKB-EC"/>
</dbReference>
<dbReference type="SUPFAM" id="SSF52279">
    <property type="entry name" value="Beta-D-glucan exohydrolase, C-terminal domain"/>
    <property type="match status" value="1"/>
</dbReference>
<dbReference type="InterPro" id="IPR017853">
    <property type="entry name" value="GH"/>
</dbReference>
<evidence type="ECO:0000313" key="8">
    <source>
        <dbReference type="EMBL" id="MBJ3777610.1"/>
    </source>
</evidence>
<keyword evidence="9" id="KW-1185">Reference proteome</keyword>
<dbReference type="Pfam" id="PF14310">
    <property type="entry name" value="Fn3-like"/>
    <property type="match status" value="1"/>
</dbReference>
<keyword evidence="4" id="KW-0732">Signal</keyword>
<sequence>MTTDRIAALMARMTLAEKIGQLNLLSAGEGPETGSAAVGNIRGRLEKGRLGAIFGTKSVVSVRAWQELALAGSRHAIPLFFAEDVIHGHRTVFPLPIALAGAFSPAVWEATARVAAREAAAEGIKQVYAPMIDIARDPRWGRVAESPGEDPYLASRYAEATVRGLEGDDLTRPDTVVACLKHFLAYGAAVGGRDYDNASLSAEELIGVYAEPFRAGVAAGAGSVMAAFNAVNKRPMHAHRPLIEGWLRGKAGFDGLLVADYTGIAELSAHGLGDGATVTALALLAGVDMDMIGENYLHHLPRLAVEGLDAPEAGLSIAAGDICAAVDRACTRVLTLKERLGLFDDPFRYCDEARATTTALSPEHRRVARDAIAESTVLLKNDGVLPLRTGARVALVGAMADDRTNVLGTWAVSGDQAAAVTFREGLQAHLEEPLTCVKGADIVDDPELAHRLNVHGQTVFLDDRPAALMVEEAVAAARAADVVVAVVGEAREYSGECSSRTDLDLPPPQQRLVEALAATGTPLVLVVQTGRPLALERETALASAVVLAWFAGTEAGNGIADVLTGTEPGGRLAITFPARTGQVPVLYAAEPTGRPYPGHFEKFKTGYVDLPDTIPPATGLFPFGFGLSYTTFDYAAPTVERDRLAGDDTARVRVVVTNTGVRRGSTVVQLYVSDPVARITRPMIELKGFKKIVLDPGETREVAFSLTRRDLAYAIGEEPLAVEWVWDPGVFVFRTGPNARDLQSVAVHWDG</sequence>
<keyword evidence="5 8" id="KW-0378">Hydrolase</keyword>
<evidence type="ECO:0000259" key="7">
    <source>
        <dbReference type="SMART" id="SM01217"/>
    </source>
</evidence>
<accession>A0A934MI61</accession>
<protein>
    <recommendedName>
        <fullName evidence="3">beta-glucosidase</fullName>
        <ecNumber evidence="3">3.2.1.21</ecNumber>
    </recommendedName>
</protein>
<dbReference type="RefSeq" id="WP_198883514.1">
    <property type="nucleotide sequence ID" value="NZ_JAEKJA010000018.1"/>
</dbReference>
<dbReference type="Pfam" id="PF00933">
    <property type="entry name" value="Glyco_hydro_3"/>
    <property type="match status" value="1"/>
</dbReference>
<dbReference type="EC" id="3.2.1.21" evidence="3"/>
<dbReference type="Gene3D" id="2.60.40.10">
    <property type="entry name" value="Immunoglobulins"/>
    <property type="match status" value="1"/>
</dbReference>
<dbReference type="PRINTS" id="PR00133">
    <property type="entry name" value="GLHYDRLASE3"/>
</dbReference>